<evidence type="ECO:0000256" key="2">
    <source>
        <dbReference type="ARBA" id="ARBA00023015"/>
    </source>
</evidence>
<dbReference type="InterPro" id="IPR018186">
    <property type="entry name" value="TF_T-box_CS"/>
</dbReference>
<dbReference type="PROSITE" id="PS01283">
    <property type="entry name" value="TBOX_1"/>
    <property type="match status" value="1"/>
</dbReference>
<dbReference type="GO" id="GO:0000981">
    <property type="term" value="F:DNA-binding transcription factor activity, RNA polymerase II-specific"/>
    <property type="evidence" value="ECO:0007669"/>
    <property type="project" value="TreeGrafter"/>
</dbReference>
<dbReference type="InterPro" id="IPR008967">
    <property type="entry name" value="p53-like_TF_DNA-bd_sf"/>
</dbReference>
<accession>A0A9J6F387</accession>
<dbReference type="GO" id="GO:0005634">
    <property type="term" value="C:nucleus"/>
    <property type="evidence" value="ECO:0007669"/>
    <property type="project" value="UniProtKB-SubCell"/>
</dbReference>
<dbReference type="GO" id="GO:0000785">
    <property type="term" value="C:chromatin"/>
    <property type="evidence" value="ECO:0007669"/>
    <property type="project" value="TreeGrafter"/>
</dbReference>
<dbReference type="GO" id="GO:0045893">
    <property type="term" value="P:positive regulation of DNA-templated transcription"/>
    <property type="evidence" value="ECO:0007669"/>
    <property type="project" value="InterPro"/>
</dbReference>
<dbReference type="PANTHER" id="PTHR11267">
    <property type="entry name" value="T-BOX PROTEIN-RELATED"/>
    <property type="match status" value="1"/>
</dbReference>
<dbReference type="Gene3D" id="2.60.40.820">
    <property type="entry name" value="Transcription factor, T-box"/>
    <property type="match status" value="1"/>
</dbReference>
<dbReference type="InterPro" id="IPR046360">
    <property type="entry name" value="T-box_DNA-bd"/>
</dbReference>
<keyword evidence="5 6" id="KW-0539">Nucleus</keyword>
<comment type="caution">
    <text evidence="6">Lacks conserved residue(s) required for the propagation of feature annotation.</text>
</comment>
<dbReference type="EMBL" id="JABSTU010000001">
    <property type="protein sequence ID" value="KAH8041001.1"/>
    <property type="molecule type" value="Genomic_DNA"/>
</dbReference>
<feature type="domain" description="T-box" evidence="7">
    <location>
        <begin position="50"/>
        <end position="213"/>
    </location>
</feature>
<dbReference type="Pfam" id="PF00907">
    <property type="entry name" value="T-box"/>
    <property type="match status" value="1"/>
</dbReference>
<evidence type="ECO:0000256" key="4">
    <source>
        <dbReference type="ARBA" id="ARBA00023163"/>
    </source>
</evidence>
<comment type="subcellular location">
    <subcellularLocation>
        <location evidence="1 6">Nucleus</location>
    </subcellularLocation>
</comment>
<reference evidence="8" key="1">
    <citation type="journal article" date="2020" name="Cell">
        <title>Large-Scale Comparative Analyses of Tick Genomes Elucidate Their Genetic Diversity and Vector Capacities.</title>
        <authorList>
            <consortium name="Tick Genome and Microbiome Consortium (TIGMIC)"/>
            <person name="Jia N."/>
            <person name="Wang J."/>
            <person name="Shi W."/>
            <person name="Du L."/>
            <person name="Sun Y."/>
            <person name="Zhan W."/>
            <person name="Jiang J.F."/>
            <person name="Wang Q."/>
            <person name="Zhang B."/>
            <person name="Ji P."/>
            <person name="Bell-Sakyi L."/>
            <person name="Cui X.M."/>
            <person name="Yuan T.T."/>
            <person name="Jiang B.G."/>
            <person name="Yang W.F."/>
            <person name="Lam T.T."/>
            <person name="Chang Q.C."/>
            <person name="Ding S.J."/>
            <person name="Wang X.J."/>
            <person name="Zhu J.G."/>
            <person name="Ruan X.D."/>
            <person name="Zhao L."/>
            <person name="Wei J.T."/>
            <person name="Ye R.Z."/>
            <person name="Que T.C."/>
            <person name="Du C.H."/>
            <person name="Zhou Y.H."/>
            <person name="Cheng J.X."/>
            <person name="Dai P.F."/>
            <person name="Guo W.B."/>
            <person name="Han X.H."/>
            <person name="Huang E.J."/>
            <person name="Li L.F."/>
            <person name="Wei W."/>
            <person name="Gao Y.C."/>
            <person name="Liu J.Z."/>
            <person name="Shao H.Z."/>
            <person name="Wang X."/>
            <person name="Wang C.C."/>
            <person name="Yang T.C."/>
            <person name="Huo Q.B."/>
            <person name="Li W."/>
            <person name="Chen H.Y."/>
            <person name="Chen S.E."/>
            <person name="Zhou L.G."/>
            <person name="Ni X.B."/>
            <person name="Tian J.H."/>
            <person name="Sheng Y."/>
            <person name="Liu T."/>
            <person name="Pan Y.S."/>
            <person name="Xia L.Y."/>
            <person name="Li J."/>
            <person name="Zhao F."/>
            <person name="Cao W.C."/>
        </authorList>
    </citation>
    <scope>NUCLEOTIDE SEQUENCE</scope>
    <source>
        <strain evidence="8">Rmic-2018</strain>
    </source>
</reference>
<organism evidence="8 9">
    <name type="scientific">Rhipicephalus microplus</name>
    <name type="common">Cattle tick</name>
    <name type="synonym">Boophilus microplus</name>
    <dbReference type="NCBI Taxonomy" id="6941"/>
    <lineage>
        <taxon>Eukaryota</taxon>
        <taxon>Metazoa</taxon>
        <taxon>Ecdysozoa</taxon>
        <taxon>Arthropoda</taxon>
        <taxon>Chelicerata</taxon>
        <taxon>Arachnida</taxon>
        <taxon>Acari</taxon>
        <taxon>Parasitiformes</taxon>
        <taxon>Ixodida</taxon>
        <taxon>Ixodoidea</taxon>
        <taxon>Ixodidae</taxon>
        <taxon>Rhipicephalinae</taxon>
        <taxon>Rhipicephalus</taxon>
        <taxon>Boophilus</taxon>
    </lineage>
</organism>
<evidence type="ECO:0000256" key="1">
    <source>
        <dbReference type="ARBA" id="ARBA00004123"/>
    </source>
</evidence>
<evidence type="ECO:0000313" key="8">
    <source>
        <dbReference type="EMBL" id="KAH8041001.1"/>
    </source>
</evidence>
<comment type="caution">
    <text evidence="8">The sequence shown here is derived from an EMBL/GenBank/DDBJ whole genome shotgun (WGS) entry which is preliminary data.</text>
</comment>
<keyword evidence="2" id="KW-0805">Transcription regulation</keyword>
<keyword evidence="3 6" id="KW-0238">DNA-binding</keyword>
<dbReference type="InterPro" id="IPR036960">
    <property type="entry name" value="T-box_sf"/>
</dbReference>
<dbReference type="InterPro" id="IPR001699">
    <property type="entry name" value="TF_T-box"/>
</dbReference>
<dbReference type="SUPFAM" id="SSF49417">
    <property type="entry name" value="p53-like transcription factors"/>
    <property type="match status" value="1"/>
</dbReference>
<protein>
    <recommendedName>
        <fullName evidence="7">T-box domain-containing protein</fullName>
    </recommendedName>
</protein>
<reference evidence="8" key="2">
    <citation type="submission" date="2021-09" db="EMBL/GenBank/DDBJ databases">
        <authorList>
            <person name="Jia N."/>
            <person name="Wang J."/>
            <person name="Shi W."/>
            <person name="Du L."/>
            <person name="Sun Y."/>
            <person name="Zhan W."/>
            <person name="Jiang J."/>
            <person name="Wang Q."/>
            <person name="Zhang B."/>
            <person name="Ji P."/>
            <person name="Sakyi L.B."/>
            <person name="Cui X."/>
            <person name="Yuan T."/>
            <person name="Jiang B."/>
            <person name="Yang W."/>
            <person name="Lam T.T.-Y."/>
            <person name="Chang Q."/>
            <person name="Ding S."/>
            <person name="Wang X."/>
            <person name="Zhu J."/>
            <person name="Ruan X."/>
            <person name="Zhao L."/>
            <person name="Wei J."/>
            <person name="Que T."/>
            <person name="Du C."/>
            <person name="Cheng J."/>
            <person name="Dai P."/>
            <person name="Han X."/>
            <person name="Huang E."/>
            <person name="Gao Y."/>
            <person name="Liu J."/>
            <person name="Shao H."/>
            <person name="Ye R."/>
            <person name="Li L."/>
            <person name="Wei W."/>
            <person name="Wang X."/>
            <person name="Wang C."/>
            <person name="Huo Q."/>
            <person name="Li W."/>
            <person name="Guo W."/>
            <person name="Chen H."/>
            <person name="Chen S."/>
            <person name="Zhou L."/>
            <person name="Zhou L."/>
            <person name="Ni X."/>
            <person name="Tian J."/>
            <person name="Zhou Y."/>
            <person name="Sheng Y."/>
            <person name="Liu T."/>
            <person name="Pan Y."/>
            <person name="Xia L."/>
            <person name="Li J."/>
            <person name="Zhao F."/>
            <person name="Cao W."/>
        </authorList>
    </citation>
    <scope>NUCLEOTIDE SEQUENCE</scope>
    <source>
        <strain evidence="8">Rmic-2018</strain>
        <tissue evidence="8">Larvae</tissue>
    </source>
</reference>
<dbReference type="PROSITE" id="PS50252">
    <property type="entry name" value="TBOX_3"/>
    <property type="match status" value="1"/>
</dbReference>
<dbReference type="VEuPathDB" id="VectorBase:LOC119163575"/>
<dbReference type="Proteomes" id="UP000821866">
    <property type="component" value="Chromosome 1"/>
</dbReference>
<keyword evidence="4" id="KW-0804">Transcription</keyword>
<evidence type="ECO:0000313" key="9">
    <source>
        <dbReference type="Proteomes" id="UP000821866"/>
    </source>
</evidence>
<evidence type="ECO:0000256" key="6">
    <source>
        <dbReference type="PROSITE-ProRule" id="PRU00201"/>
    </source>
</evidence>
<dbReference type="PANTHER" id="PTHR11267:SF181">
    <property type="entry name" value="OPTOMOTOR-BLIND PROTEIN"/>
    <property type="match status" value="1"/>
</dbReference>
<sequence>MTENEQAISTRLPLLPSAALPSPFQPRNPEPVVHPAQLPCAALDNVHLTLENKELWTRFYLLGNEMIITRPGRRMFPVMRVKVSGMEPTSYYMMLMTFVARDHYRYRFLSNCWLPVETATDPPAGESNMYLHESGPCLGAKWMLAPVDFGAVKLTNQKSNSSQKVMLQSMRKYVPYIHVFAGSDVQQLDFRRFKTFMFPETEFISVTSYQNDQSPYARCAPSEPLFSSLAPYATPLDLYSSLYSVAPPARYTSNLAAGMGDSLSFYFQPHLLSPATAPAPYILSRFVGGSQCARSAVSTPSVASLSSALSASSAMPCATTLASALETVSHAAPIASRLPIPFGATTASEHARHNATL</sequence>
<dbReference type="GO" id="GO:0001708">
    <property type="term" value="P:cell fate specification"/>
    <property type="evidence" value="ECO:0007669"/>
    <property type="project" value="TreeGrafter"/>
</dbReference>
<dbReference type="PRINTS" id="PR00937">
    <property type="entry name" value="TBOX"/>
</dbReference>
<dbReference type="GO" id="GO:0000978">
    <property type="term" value="F:RNA polymerase II cis-regulatory region sequence-specific DNA binding"/>
    <property type="evidence" value="ECO:0007669"/>
    <property type="project" value="InterPro"/>
</dbReference>
<evidence type="ECO:0000256" key="3">
    <source>
        <dbReference type="ARBA" id="ARBA00023125"/>
    </source>
</evidence>
<proteinExistence type="predicted"/>
<dbReference type="AlphaFoldDB" id="A0A9J6F387"/>
<gene>
    <name evidence="8" type="ORF">HPB51_013404</name>
</gene>
<evidence type="ECO:0000259" key="7">
    <source>
        <dbReference type="PROSITE" id="PS50252"/>
    </source>
</evidence>
<name>A0A9J6F387_RHIMP</name>
<dbReference type="CDD" id="cd00182">
    <property type="entry name" value="T-box"/>
    <property type="match status" value="1"/>
</dbReference>
<evidence type="ECO:0000256" key="5">
    <source>
        <dbReference type="ARBA" id="ARBA00023242"/>
    </source>
</evidence>
<dbReference type="SMART" id="SM00425">
    <property type="entry name" value="TBOX"/>
    <property type="match status" value="1"/>
</dbReference>
<keyword evidence="9" id="KW-1185">Reference proteome</keyword>